<dbReference type="Pfam" id="PF07883">
    <property type="entry name" value="Cupin_2"/>
    <property type="match status" value="1"/>
</dbReference>
<dbReference type="InterPro" id="IPR011051">
    <property type="entry name" value="RmlC_Cupin_sf"/>
</dbReference>
<dbReference type="Proteomes" id="UP000050465">
    <property type="component" value="Unassembled WGS sequence"/>
</dbReference>
<keyword evidence="1" id="KW-0479">Metal-binding</keyword>
<sequence length="154" mass="17036">MTAITPARFVEEKSLADGASEPNRTLWISEVDGLKQFGAFIEILQPGSRSSIKHWHSNEDEMVYVLEGEITLIEGDTETLLRPGDAATFRAGVPIGHYLENRSPAITRCLVVGTRAATDQITYPDHDRVCHRDRSIPDDIWTNGAGSPADSPYR</sequence>
<accession>A0A0P7YR64</accession>
<dbReference type="GO" id="GO:0046872">
    <property type="term" value="F:metal ion binding"/>
    <property type="evidence" value="ECO:0007669"/>
    <property type="project" value="UniProtKB-KW"/>
</dbReference>
<evidence type="ECO:0000313" key="3">
    <source>
        <dbReference type="EMBL" id="KPQ32752.1"/>
    </source>
</evidence>
<evidence type="ECO:0000313" key="4">
    <source>
        <dbReference type="Proteomes" id="UP000050465"/>
    </source>
</evidence>
<evidence type="ECO:0000256" key="1">
    <source>
        <dbReference type="ARBA" id="ARBA00022723"/>
    </source>
</evidence>
<dbReference type="PATRIC" id="fig|1666911.3.peg.3064"/>
<dbReference type="AlphaFoldDB" id="A0A0P7YR64"/>
<evidence type="ECO:0000259" key="2">
    <source>
        <dbReference type="Pfam" id="PF07883"/>
    </source>
</evidence>
<dbReference type="InterPro" id="IPR014710">
    <property type="entry name" value="RmlC-like_jellyroll"/>
</dbReference>
<feature type="domain" description="Cupin type-2" evidence="2">
    <location>
        <begin position="41"/>
        <end position="112"/>
    </location>
</feature>
<dbReference type="InterPro" id="IPR013096">
    <property type="entry name" value="Cupin_2"/>
</dbReference>
<name>A0A0P7YR64_9CYAN</name>
<dbReference type="CDD" id="cd02224">
    <property type="entry name" value="cupin_SPO2919-like"/>
    <property type="match status" value="1"/>
</dbReference>
<organism evidence="3 4">
    <name type="scientific">Phormidesmis priestleyi Ana</name>
    <dbReference type="NCBI Taxonomy" id="1666911"/>
    <lineage>
        <taxon>Bacteria</taxon>
        <taxon>Bacillati</taxon>
        <taxon>Cyanobacteriota</taxon>
        <taxon>Cyanophyceae</taxon>
        <taxon>Leptolyngbyales</taxon>
        <taxon>Leptolyngbyaceae</taxon>
        <taxon>Phormidesmis</taxon>
    </lineage>
</organism>
<dbReference type="Gene3D" id="2.60.120.10">
    <property type="entry name" value="Jelly Rolls"/>
    <property type="match status" value="1"/>
</dbReference>
<comment type="caution">
    <text evidence="3">The sequence shown here is derived from an EMBL/GenBank/DDBJ whole genome shotgun (WGS) entry which is preliminary data.</text>
</comment>
<reference evidence="3 4" key="1">
    <citation type="submission" date="2015-09" db="EMBL/GenBank/DDBJ databases">
        <title>Identification and resolution of microdiversity through metagenomic sequencing of parallel consortia.</title>
        <authorList>
            <person name="Nelson W.C."/>
            <person name="Romine M.F."/>
            <person name="Lindemann S.R."/>
        </authorList>
    </citation>
    <scope>NUCLEOTIDE SEQUENCE [LARGE SCALE GENOMIC DNA]</scope>
    <source>
        <strain evidence="3">Ana</strain>
    </source>
</reference>
<dbReference type="EMBL" id="LJZR01000047">
    <property type="protein sequence ID" value="KPQ32752.1"/>
    <property type="molecule type" value="Genomic_DNA"/>
</dbReference>
<protein>
    <submittedName>
        <fullName evidence="3">Putative conserved protein, contains double-stranded beta-helix domain</fullName>
    </submittedName>
</protein>
<dbReference type="STRING" id="1666911.HLUCCA11_20710"/>
<dbReference type="InterPro" id="IPR051610">
    <property type="entry name" value="GPI/OXD"/>
</dbReference>
<dbReference type="PANTHER" id="PTHR35848:SF9">
    <property type="entry name" value="SLL1358 PROTEIN"/>
    <property type="match status" value="1"/>
</dbReference>
<gene>
    <name evidence="3" type="ORF">HLUCCA11_20710</name>
</gene>
<dbReference type="PANTHER" id="PTHR35848">
    <property type="entry name" value="OXALATE-BINDING PROTEIN"/>
    <property type="match status" value="1"/>
</dbReference>
<dbReference type="SUPFAM" id="SSF51182">
    <property type="entry name" value="RmlC-like cupins"/>
    <property type="match status" value="1"/>
</dbReference>
<proteinExistence type="predicted"/>